<evidence type="ECO:0000313" key="10">
    <source>
        <dbReference type="EMBL" id="RZC48908.1"/>
    </source>
</evidence>
<evidence type="ECO:0000259" key="9">
    <source>
        <dbReference type="PROSITE" id="PS51282"/>
    </source>
</evidence>
<comment type="subcellular location">
    <subcellularLocation>
        <location evidence="1">Nucleus</location>
    </subcellularLocation>
</comment>
<proteinExistence type="predicted"/>
<evidence type="ECO:0000256" key="4">
    <source>
        <dbReference type="ARBA" id="ARBA00022833"/>
    </source>
</evidence>
<evidence type="ECO:0000256" key="2">
    <source>
        <dbReference type="ARBA" id="ARBA00022723"/>
    </source>
</evidence>
<dbReference type="InterPro" id="IPR014891">
    <property type="entry name" value="DWNN_domain"/>
</dbReference>
<dbReference type="Proteomes" id="UP000316621">
    <property type="component" value="Chromosome 2"/>
</dbReference>
<dbReference type="InterPro" id="IPR025829">
    <property type="entry name" value="Zn_knuckle_CX2CX3GHX4C"/>
</dbReference>
<feature type="domain" description="CCHC-type" evidence="8">
    <location>
        <begin position="209"/>
        <end position="223"/>
    </location>
</feature>
<keyword evidence="3 6" id="KW-0863">Zinc-finger</keyword>
<dbReference type="InterPro" id="IPR001878">
    <property type="entry name" value="Znf_CCHC"/>
</dbReference>
<evidence type="ECO:0000256" key="7">
    <source>
        <dbReference type="SAM" id="MobiDB-lite"/>
    </source>
</evidence>
<feature type="region of interest" description="Disordered" evidence="7">
    <location>
        <begin position="611"/>
        <end position="718"/>
    </location>
</feature>
<dbReference type="Gene3D" id="3.10.20.90">
    <property type="entry name" value="Phosphatidylinositol 3-kinase Catalytic Subunit, Chain A, domain 1"/>
    <property type="match status" value="1"/>
</dbReference>
<protein>
    <recommendedName>
        <fullName evidence="12">DWNN domain-containing protein</fullName>
    </recommendedName>
</protein>
<dbReference type="SUPFAM" id="SSF57850">
    <property type="entry name" value="RING/U-box"/>
    <property type="match status" value="1"/>
</dbReference>
<dbReference type="CDD" id="cd16620">
    <property type="entry name" value="vRING-HC-C4C4_RBBP6"/>
    <property type="match status" value="1"/>
</dbReference>
<sequence>MAVYYKFKSAKDFNSIAIDGHFISVFNLKEQIFESKQLGKGTDFDLVITHAQTNEEYNDEAMLIPKNTSVLVRRVPGCRRMPIVVEREREKVVENNEVAQPAKRNFLVVNSSVAKNSEETEWDRSGNEFYDTPRALPAQSEFPSQEATFINKADEDSKIKAFVDAPSFDWQQQSQGSFGAGRGFGRGMGGRGFGQGGMERRTPPEGYICYRCKVPGHFIQHCPTNGDHSYDVKRVNPPTGIPKSMLMPTADGSYALSSGTVGVLQPNEAAFDKEFEGLNCTKPLIDIPPELRCPLCKEIMQNAVLTSKCCFQSFCDKCIRDTIISKSMCICGATNILADYLIPNKTVRDTINSILESNNSSAGYTRSILTTQDTESARSLLHKVPSPSLSASSKNEKILSPRNDVNTTNAKETLDEGNRVSMPLQSVEKTQSAETVHVTDNKVEVINTNRQNSAPQKEAEAQGKKKKKKARVPVNAGDHWGASQDIAAVNYMMPFPPPTFNNNPYWGGMQLGMNSHMGPYNCAMPYMGYAPGHSPFDISIGGMYPQGFPQGPFGGQGYSMPSVPLRRDLSVSGMGLKPNPSFFSREESEAWKADIRKKHENEMRDERAYINNQEFNREATNRAEVSSTKSRLVQRQSTQDEKMVDHRPRHHNDGPERSSSRPQKRSKVIPDHDESSEDDDRNFKRKRSSKEINQYHEREYEHRDYERKMSKEHGHPYG</sequence>
<dbReference type="PROSITE" id="PS51282">
    <property type="entry name" value="DWNN"/>
    <property type="match status" value="1"/>
</dbReference>
<dbReference type="FunFam" id="3.10.20.90:FF:000070">
    <property type="entry name" value="E3 ubiquitin-protein ligase RBBP6 isoform X2"/>
    <property type="match status" value="1"/>
</dbReference>
<dbReference type="GO" id="GO:0061630">
    <property type="term" value="F:ubiquitin protein ligase activity"/>
    <property type="evidence" value="ECO:0007669"/>
    <property type="project" value="InterPro"/>
</dbReference>
<dbReference type="PANTHER" id="PTHR15439">
    <property type="entry name" value="RETINOBLASTOMA-BINDING PROTEIN 6"/>
    <property type="match status" value="1"/>
</dbReference>
<reference evidence="10 11" key="1">
    <citation type="journal article" date="2018" name="Science">
        <title>The opium poppy genome and morphinan production.</title>
        <authorList>
            <person name="Guo L."/>
            <person name="Winzer T."/>
            <person name="Yang X."/>
            <person name="Li Y."/>
            <person name="Ning Z."/>
            <person name="He Z."/>
            <person name="Teodor R."/>
            <person name="Lu Y."/>
            <person name="Bowser T.A."/>
            <person name="Graham I.A."/>
            <person name="Ye K."/>
        </authorList>
    </citation>
    <scope>NUCLEOTIDE SEQUENCE [LARGE SCALE GENOMIC DNA]</scope>
    <source>
        <strain evidence="11">cv. HN1</strain>
        <tissue evidence="10">Leaves</tissue>
    </source>
</reference>
<dbReference type="InterPro" id="IPR036875">
    <property type="entry name" value="Znf_CCHC_sf"/>
</dbReference>
<feature type="compositionally biased region" description="Basic and acidic residues" evidence="7">
    <location>
        <begin position="689"/>
        <end position="718"/>
    </location>
</feature>
<feature type="domain" description="DWNN" evidence="9">
    <location>
        <begin position="3"/>
        <end position="76"/>
    </location>
</feature>
<feature type="region of interest" description="Disordered" evidence="7">
    <location>
        <begin position="448"/>
        <end position="477"/>
    </location>
</feature>
<dbReference type="GO" id="GO:0003676">
    <property type="term" value="F:nucleic acid binding"/>
    <property type="evidence" value="ECO:0007669"/>
    <property type="project" value="InterPro"/>
</dbReference>
<evidence type="ECO:0000256" key="6">
    <source>
        <dbReference type="PROSITE-ProRule" id="PRU00047"/>
    </source>
</evidence>
<dbReference type="InterPro" id="IPR013083">
    <property type="entry name" value="Znf_RING/FYVE/PHD"/>
</dbReference>
<evidence type="ECO:0008006" key="12">
    <source>
        <dbReference type="Google" id="ProtNLM"/>
    </source>
</evidence>
<dbReference type="SUPFAM" id="SSF57756">
    <property type="entry name" value="Retrovirus zinc finger-like domains"/>
    <property type="match status" value="1"/>
</dbReference>
<dbReference type="Gene3D" id="4.10.60.10">
    <property type="entry name" value="Zinc finger, CCHC-type"/>
    <property type="match status" value="1"/>
</dbReference>
<feature type="compositionally biased region" description="Polar residues" evidence="7">
    <location>
        <begin position="623"/>
        <end position="637"/>
    </location>
</feature>
<dbReference type="Gene3D" id="3.30.40.10">
    <property type="entry name" value="Zinc/RING finger domain, C3HC4 (zinc finger)"/>
    <property type="match status" value="1"/>
</dbReference>
<name>A0A4Y7IN60_PAPSO</name>
<dbReference type="InterPro" id="IPR033489">
    <property type="entry name" value="RBBP6"/>
</dbReference>
<keyword evidence="4" id="KW-0862">Zinc</keyword>
<dbReference type="GO" id="GO:0008270">
    <property type="term" value="F:zinc ion binding"/>
    <property type="evidence" value="ECO:0007669"/>
    <property type="project" value="UniProtKB-KW"/>
</dbReference>
<dbReference type="Pfam" id="PF08783">
    <property type="entry name" value="DWNN"/>
    <property type="match status" value="1"/>
</dbReference>
<evidence type="ECO:0000313" key="11">
    <source>
        <dbReference type="Proteomes" id="UP000316621"/>
    </source>
</evidence>
<dbReference type="AlphaFoldDB" id="A0A4Y7IN60"/>
<dbReference type="PROSITE" id="PS50158">
    <property type="entry name" value="ZF_CCHC"/>
    <property type="match status" value="1"/>
</dbReference>
<dbReference type="PANTHER" id="PTHR15439:SF0">
    <property type="entry name" value="CELL DIVISION CYCLE AND APOPTOSIS REGULATOR PROTEIN 1-RELATED"/>
    <property type="match status" value="1"/>
</dbReference>
<dbReference type="SMART" id="SM01180">
    <property type="entry name" value="DWNN"/>
    <property type="match status" value="1"/>
</dbReference>
<keyword evidence="5" id="KW-0539">Nucleus</keyword>
<evidence type="ECO:0000256" key="1">
    <source>
        <dbReference type="ARBA" id="ARBA00004123"/>
    </source>
</evidence>
<keyword evidence="2" id="KW-0479">Metal-binding</keyword>
<dbReference type="GO" id="GO:0016567">
    <property type="term" value="P:protein ubiquitination"/>
    <property type="evidence" value="ECO:0007669"/>
    <property type="project" value="InterPro"/>
</dbReference>
<dbReference type="Gramene" id="RZC48908">
    <property type="protein sequence ID" value="RZC48908"/>
    <property type="gene ID" value="C5167_017335"/>
</dbReference>
<dbReference type="STRING" id="3469.A0A4Y7IN60"/>
<evidence type="ECO:0000256" key="3">
    <source>
        <dbReference type="ARBA" id="ARBA00022771"/>
    </source>
</evidence>
<accession>A0A4Y7IN60</accession>
<evidence type="ECO:0000256" key="5">
    <source>
        <dbReference type="ARBA" id="ARBA00023242"/>
    </source>
</evidence>
<dbReference type="EMBL" id="CM010716">
    <property type="protein sequence ID" value="RZC48908.1"/>
    <property type="molecule type" value="Genomic_DNA"/>
</dbReference>
<dbReference type="GO" id="GO:0006397">
    <property type="term" value="P:mRNA processing"/>
    <property type="evidence" value="ECO:0007669"/>
    <property type="project" value="InterPro"/>
</dbReference>
<dbReference type="GO" id="GO:0005634">
    <property type="term" value="C:nucleus"/>
    <property type="evidence" value="ECO:0007669"/>
    <property type="project" value="UniProtKB-SubCell"/>
</dbReference>
<evidence type="ECO:0000259" key="8">
    <source>
        <dbReference type="PROSITE" id="PS50158"/>
    </source>
</evidence>
<dbReference type="OMA" id="KSMLMPT"/>
<keyword evidence="11" id="KW-1185">Reference proteome</keyword>
<gene>
    <name evidence="10" type="ORF">C5167_017335</name>
</gene>
<feature type="compositionally biased region" description="Basic and acidic residues" evidence="7">
    <location>
        <begin position="638"/>
        <end position="659"/>
    </location>
</feature>
<dbReference type="GO" id="GO:0006511">
    <property type="term" value="P:ubiquitin-dependent protein catabolic process"/>
    <property type="evidence" value="ECO:0007669"/>
    <property type="project" value="TreeGrafter"/>
</dbReference>
<dbReference type="OrthoDB" id="106784at2759"/>
<organism evidence="10 11">
    <name type="scientific">Papaver somniferum</name>
    <name type="common">Opium poppy</name>
    <dbReference type="NCBI Taxonomy" id="3469"/>
    <lineage>
        <taxon>Eukaryota</taxon>
        <taxon>Viridiplantae</taxon>
        <taxon>Streptophyta</taxon>
        <taxon>Embryophyta</taxon>
        <taxon>Tracheophyta</taxon>
        <taxon>Spermatophyta</taxon>
        <taxon>Magnoliopsida</taxon>
        <taxon>Ranunculales</taxon>
        <taxon>Papaveraceae</taxon>
        <taxon>Papaveroideae</taxon>
        <taxon>Papaver</taxon>
    </lineage>
</organism>
<dbReference type="Pfam" id="PF13696">
    <property type="entry name" value="zf-CCHC_2"/>
    <property type="match status" value="1"/>
</dbReference>